<dbReference type="GO" id="GO:0005975">
    <property type="term" value="P:carbohydrate metabolic process"/>
    <property type="evidence" value="ECO:0007669"/>
    <property type="project" value="InterPro"/>
</dbReference>
<accession>A0A4Q0YM69</accession>
<keyword evidence="3" id="KW-0645">Protease</keyword>
<dbReference type="SUPFAM" id="SSF51055">
    <property type="entry name" value="Carbohydrate binding domain"/>
    <property type="match status" value="1"/>
</dbReference>
<dbReference type="InterPro" id="IPR003610">
    <property type="entry name" value="CBM5/12"/>
</dbReference>
<dbReference type="SMART" id="SM00495">
    <property type="entry name" value="ChtBD3"/>
    <property type="match status" value="1"/>
</dbReference>
<feature type="non-terminal residue" evidence="3">
    <location>
        <position position="66"/>
    </location>
</feature>
<dbReference type="AlphaFoldDB" id="A0A4Q0YM69"/>
<reference evidence="3 4" key="1">
    <citation type="submission" date="2017-10" db="EMBL/GenBank/DDBJ databases">
        <title>Nyctiphanis sp. nov., isolated from the stomach of the euphausiid Nyctiphanes simplex (Hansen, 1911) in the Gulf of California.</title>
        <authorList>
            <person name="Gomez-Gil B."/>
            <person name="Aguilar-Mendez M."/>
            <person name="Lopez-Cortes A."/>
            <person name="Gomez-Gutierrez J."/>
            <person name="Roque A."/>
            <person name="Lang E."/>
            <person name="Gonzalez-Castillo A."/>
        </authorList>
    </citation>
    <scope>NUCLEOTIDE SEQUENCE [LARGE SCALE GENOMIC DNA]</scope>
    <source>
        <strain evidence="3 4">CAIM 600</strain>
    </source>
</reference>
<organism evidence="3 4">
    <name type="scientific">Veronia nyctiphanis</name>
    <dbReference type="NCBI Taxonomy" id="1278244"/>
    <lineage>
        <taxon>Bacteria</taxon>
        <taxon>Pseudomonadati</taxon>
        <taxon>Pseudomonadota</taxon>
        <taxon>Gammaproteobacteria</taxon>
        <taxon>Vibrionales</taxon>
        <taxon>Vibrionaceae</taxon>
        <taxon>Veronia</taxon>
    </lineage>
</organism>
<dbReference type="GO" id="GO:0006508">
    <property type="term" value="P:proteolysis"/>
    <property type="evidence" value="ECO:0007669"/>
    <property type="project" value="UniProtKB-KW"/>
</dbReference>
<dbReference type="Proteomes" id="UP000290287">
    <property type="component" value="Unassembled WGS sequence"/>
</dbReference>
<evidence type="ECO:0000313" key="3">
    <source>
        <dbReference type="EMBL" id="RXJ71816.1"/>
    </source>
</evidence>
<dbReference type="Gene3D" id="2.10.10.20">
    <property type="entry name" value="Carbohydrate-binding module superfamily 5/12"/>
    <property type="match status" value="1"/>
</dbReference>
<dbReference type="CDD" id="cd12215">
    <property type="entry name" value="ChiC_BD"/>
    <property type="match status" value="1"/>
</dbReference>
<gene>
    <name evidence="3" type="ORF">CS022_19290</name>
</gene>
<dbReference type="GO" id="GO:0030246">
    <property type="term" value="F:carbohydrate binding"/>
    <property type="evidence" value="ECO:0007669"/>
    <property type="project" value="InterPro"/>
</dbReference>
<comment type="caution">
    <text evidence="3">The sequence shown here is derived from an EMBL/GenBank/DDBJ whole genome shotgun (WGS) entry which is preliminary data.</text>
</comment>
<keyword evidence="4" id="KW-1185">Reference proteome</keyword>
<dbReference type="GO" id="GO:0004553">
    <property type="term" value="F:hydrolase activity, hydrolyzing O-glycosyl compounds"/>
    <property type="evidence" value="ECO:0007669"/>
    <property type="project" value="InterPro"/>
</dbReference>
<dbReference type="GO" id="GO:0008233">
    <property type="term" value="F:peptidase activity"/>
    <property type="evidence" value="ECO:0007669"/>
    <property type="project" value="UniProtKB-KW"/>
</dbReference>
<protein>
    <submittedName>
        <fullName evidence="3">Serine protease</fullName>
    </submittedName>
</protein>
<name>A0A4Q0YM69_9GAMM</name>
<keyword evidence="1" id="KW-0378">Hydrolase</keyword>
<evidence type="ECO:0000259" key="2">
    <source>
        <dbReference type="SMART" id="SM00495"/>
    </source>
</evidence>
<dbReference type="EMBL" id="PEIB01000031">
    <property type="protein sequence ID" value="RXJ71816.1"/>
    <property type="molecule type" value="Genomic_DNA"/>
</dbReference>
<proteinExistence type="predicted"/>
<sequence length="66" mass="7265">MLDQEGLEDSVTSTVTVQDDATTCDVKAWSATTSYSKGDRVSFKGHIYEAVWWSTGAAPDVYSNVW</sequence>
<dbReference type="GO" id="GO:0005576">
    <property type="term" value="C:extracellular region"/>
    <property type="evidence" value="ECO:0007669"/>
    <property type="project" value="InterPro"/>
</dbReference>
<feature type="domain" description="Chitin-binding type-3" evidence="2">
    <location>
        <begin position="26"/>
        <end position="65"/>
    </location>
</feature>
<evidence type="ECO:0000313" key="4">
    <source>
        <dbReference type="Proteomes" id="UP000290287"/>
    </source>
</evidence>
<dbReference type="RefSeq" id="WP_328590413.1">
    <property type="nucleotide sequence ID" value="NZ_PEIB01000031.1"/>
</dbReference>
<dbReference type="Pfam" id="PF02839">
    <property type="entry name" value="CBM_5_12"/>
    <property type="match status" value="1"/>
</dbReference>
<dbReference type="InterPro" id="IPR036573">
    <property type="entry name" value="CBM_sf_5/12"/>
</dbReference>
<evidence type="ECO:0000256" key="1">
    <source>
        <dbReference type="ARBA" id="ARBA00022801"/>
    </source>
</evidence>